<reference evidence="2" key="1">
    <citation type="submission" date="2022-08" db="EMBL/GenBank/DDBJ databases">
        <title>Novel sulphate-reducing endosymbionts in the free-living metamonad Anaeramoeba.</title>
        <authorList>
            <person name="Jerlstrom-Hultqvist J."/>
            <person name="Cepicka I."/>
            <person name="Gallot-Lavallee L."/>
            <person name="Salas-Leiva D."/>
            <person name="Curtis B.A."/>
            <person name="Zahonova K."/>
            <person name="Pipaliya S."/>
            <person name="Dacks J."/>
            <person name="Roger A.J."/>
        </authorList>
    </citation>
    <scope>NUCLEOTIDE SEQUENCE</scope>
    <source>
        <strain evidence="2">Busselton2</strain>
    </source>
</reference>
<dbReference type="Proteomes" id="UP001146793">
    <property type="component" value="Unassembled WGS sequence"/>
</dbReference>
<comment type="caution">
    <text evidence="2">The sequence shown here is derived from an EMBL/GenBank/DDBJ whole genome shotgun (WGS) entry which is preliminary data.</text>
</comment>
<evidence type="ECO:0000256" key="1">
    <source>
        <dbReference type="SAM" id="MobiDB-lite"/>
    </source>
</evidence>
<gene>
    <name evidence="2" type="ORF">M0812_15165</name>
</gene>
<feature type="compositionally biased region" description="Polar residues" evidence="1">
    <location>
        <begin position="173"/>
        <end position="184"/>
    </location>
</feature>
<name>A0AAV7ZFW3_9EUKA</name>
<dbReference type="EMBL" id="JANTQA010000032">
    <property type="protein sequence ID" value="KAJ3439143.1"/>
    <property type="molecule type" value="Genomic_DNA"/>
</dbReference>
<organism evidence="2 3">
    <name type="scientific">Anaeramoeba flamelloides</name>
    <dbReference type="NCBI Taxonomy" id="1746091"/>
    <lineage>
        <taxon>Eukaryota</taxon>
        <taxon>Metamonada</taxon>
        <taxon>Anaeramoebidae</taxon>
        <taxon>Anaeramoeba</taxon>
    </lineage>
</organism>
<protein>
    <submittedName>
        <fullName evidence="2">Uncharacterized protein</fullName>
    </submittedName>
</protein>
<sequence>MTNPNTSTTLTKLQIEFQKIRRFKDRLQKLMELRPDSVQGVTIKQLQSNSLNEKKRSKWKKRSLPKEILVKRSGIQYLSELTQLKKKSVERGLSIFFEKKFNLYNTREYSREWMIFRTDRPQKRKKPEKVSIIRHKSLPLSKSTRPQQKKRATLNSVRHIHSEPFALPKENSQKSNTNPQTNLNFKKKRESLNFKSKKRNFNSQAITSTSTSTNTNTNISMDFQNHSKEKKTPNKSITATFFKSNKPKIDKKLKSQIFHFNKQKNQNNLSEKTNNKNNNQNSRQTTKKMQVGFEKEKEKQKHLTLEKNKKIKIEKEEKEQQKSEKNETQQTLKPDPYLYLKENSANQEMDEFQKRFYEITFHSNQPENNQLTIDNDIHWSTLGDIWSGDPNKIFL</sequence>
<feature type="region of interest" description="Disordered" evidence="1">
    <location>
        <begin position="262"/>
        <end position="336"/>
    </location>
</feature>
<dbReference type="AlphaFoldDB" id="A0AAV7ZFW3"/>
<feature type="compositionally biased region" description="Basic and acidic residues" evidence="1">
    <location>
        <begin position="293"/>
        <end position="327"/>
    </location>
</feature>
<feature type="region of interest" description="Disordered" evidence="1">
    <location>
        <begin position="120"/>
        <end position="236"/>
    </location>
</feature>
<evidence type="ECO:0000313" key="2">
    <source>
        <dbReference type="EMBL" id="KAJ3439143.1"/>
    </source>
</evidence>
<proteinExistence type="predicted"/>
<evidence type="ECO:0000313" key="3">
    <source>
        <dbReference type="Proteomes" id="UP001146793"/>
    </source>
</evidence>
<feature type="compositionally biased region" description="Low complexity" evidence="1">
    <location>
        <begin position="207"/>
        <end position="218"/>
    </location>
</feature>
<feature type="compositionally biased region" description="Basic residues" evidence="1">
    <location>
        <begin position="122"/>
        <end position="137"/>
    </location>
</feature>
<feature type="compositionally biased region" description="Low complexity" evidence="1">
    <location>
        <begin position="264"/>
        <end position="288"/>
    </location>
</feature>
<accession>A0AAV7ZFW3</accession>
<feature type="compositionally biased region" description="Basic residues" evidence="1">
    <location>
        <begin position="185"/>
        <end position="200"/>
    </location>
</feature>